<keyword evidence="5 6" id="KW-0472">Membrane</keyword>
<proteinExistence type="predicted"/>
<feature type="transmembrane region" description="Helical" evidence="6">
    <location>
        <begin position="123"/>
        <end position="147"/>
    </location>
</feature>
<dbReference type="EMBL" id="JAGGKI010000013">
    <property type="protein sequence ID" value="MBP1895263.1"/>
    <property type="molecule type" value="Genomic_DNA"/>
</dbReference>
<dbReference type="Pfam" id="PF01810">
    <property type="entry name" value="LysE"/>
    <property type="match status" value="1"/>
</dbReference>
<evidence type="ECO:0000313" key="8">
    <source>
        <dbReference type="Proteomes" id="UP000706926"/>
    </source>
</evidence>
<evidence type="ECO:0000256" key="5">
    <source>
        <dbReference type="ARBA" id="ARBA00023136"/>
    </source>
</evidence>
<protein>
    <submittedName>
        <fullName evidence="7">L-lysine exporter family protein LysE/ArgO</fullName>
    </submittedName>
</protein>
<comment type="subcellular location">
    <subcellularLocation>
        <location evidence="1">Cell membrane</location>
        <topology evidence="1">Multi-pass membrane protein</topology>
    </subcellularLocation>
</comment>
<reference evidence="7 8" key="1">
    <citation type="submission" date="2021-03" db="EMBL/GenBank/DDBJ databases">
        <title>Genomic Encyclopedia of Type Strains, Phase IV (KMG-IV): sequencing the most valuable type-strain genomes for metagenomic binning, comparative biology and taxonomic classification.</title>
        <authorList>
            <person name="Goeker M."/>
        </authorList>
    </citation>
    <scope>NUCLEOTIDE SEQUENCE [LARGE SCALE GENOMIC DNA]</scope>
    <source>
        <strain evidence="7 8">DSM 15596</strain>
    </source>
</reference>
<gene>
    <name evidence="7" type="ORF">J2Z18_004373</name>
</gene>
<evidence type="ECO:0000256" key="4">
    <source>
        <dbReference type="ARBA" id="ARBA00022989"/>
    </source>
</evidence>
<feature type="transmembrane region" description="Helical" evidence="6">
    <location>
        <begin position="159"/>
        <end position="181"/>
    </location>
</feature>
<feature type="transmembrane region" description="Helical" evidence="6">
    <location>
        <begin position="47"/>
        <end position="68"/>
    </location>
</feature>
<keyword evidence="8" id="KW-1185">Reference proteome</keyword>
<evidence type="ECO:0000313" key="7">
    <source>
        <dbReference type="EMBL" id="MBP1895263.1"/>
    </source>
</evidence>
<evidence type="ECO:0000256" key="3">
    <source>
        <dbReference type="ARBA" id="ARBA00022692"/>
    </source>
</evidence>
<name>A0ABS4FGB4_9BACL</name>
<keyword evidence="3 6" id="KW-0812">Transmembrane</keyword>
<sequence length="183" mass="19576">MFVFNQGAVQPRLIRALPVIITAALCDTLLITLAVMGVSVVVLQYDWLRMTMITLGIGFLIYMGQATWKSKPRKQEEGSPRSLTPKKQIAFAMSVSLLNPHALLDTVGVIGTSSLQYAGVQKAVFAAVCIGVSWLWFIALGIAGKAVGSMDTSGRLLTVINRISAVIMWGTAAYLAFGLIAGS</sequence>
<dbReference type="PANTHER" id="PTHR30086">
    <property type="entry name" value="ARGININE EXPORTER PROTEIN ARGO"/>
    <property type="match status" value="1"/>
</dbReference>
<keyword evidence="4 6" id="KW-1133">Transmembrane helix</keyword>
<dbReference type="Proteomes" id="UP000706926">
    <property type="component" value="Unassembled WGS sequence"/>
</dbReference>
<dbReference type="InterPro" id="IPR001123">
    <property type="entry name" value="LeuE-type"/>
</dbReference>
<dbReference type="PANTHER" id="PTHR30086:SF20">
    <property type="entry name" value="ARGININE EXPORTER PROTEIN ARGO-RELATED"/>
    <property type="match status" value="1"/>
</dbReference>
<comment type="caution">
    <text evidence="7">The sequence shown here is derived from an EMBL/GenBank/DDBJ whole genome shotgun (WGS) entry which is preliminary data.</text>
</comment>
<evidence type="ECO:0000256" key="6">
    <source>
        <dbReference type="SAM" id="Phobius"/>
    </source>
</evidence>
<feature type="transmembrane region" description="Helical" evidence="6">
    <location>
        <begin position="16"/>
        <end position="41"/>
    </location>
</feature>
<evidence type="ECO:0000256" key="2">
    <source>
        <dbReference type="ARBA" id="ARBA00022475"/>
    </source>
</evidence>
<keyword evidence="2" id="KW-1003">Cell membrane</keyword>
<organism evidence="7 8">
    <name type="scientific">Paenibacillus lactis</name>
    <dbReference type="NCBI Taxonomy" id="228574"/>
    <lineage>
        <taxon>Bacteria</taxon>
        <taxon>Bacillati</taxon>
        <taxon>Bacillota</taxon>
        <taxon>Bacilli</taxon>
        <taxon>Bacillales</taxon>
        <taxon>Paenibacillaceae</taxon>
        <taxon>Paenibacillus</taxon>
    </lineage>
</organism>
<evidence type="ECO:0000256" key="1">
    <source>
        <dbReference type="ARBA" id="ARBA00004651"/>
    </source>
</evidence>
<accession>A0ABS4FGB4</accession>